<comment type="caution">
    <text evidence="2">The sequence shown here is derived from an EMBL/GenBank/DDBJ whole genome shotgun (WGS) entry which is preliminary data.</text>
</comment>
<evidence type="ECO:0000256" key="1">
    <source>
        <dbReference type="ARBA" id="ARBA00022737"/>
    </source>
</evidence>
<accession>A0A8J4PNH8</accession>
<dbReference type="Proteomes" id="UP000695562">
    <property type="component" value="Unassembled WGS sequence"/>
</dbReference>
<keyword evidence="1" id="KW-0677">Repeat</keyword>
<dbReference type="InterPro" id="IPR008615">
    <property type="entry name" value="FNIP"/>
</dbReference>
<dbReference type="OrthoDB" id="10394449at2759"/>
<dbReference type="InterPro" id="IPR051251">
    <property type="entry name" value="STK_FNIP-Repeat"/>
</dbReference>
<sequence length="495" mass="56890">MNRYSNHMNIFFLVWRNGYIKRLIRNSLLRDRVINFTSLAIVNQNHGYLDTLTIEDKLENNIFIRLVIKDTITFLEYINTPDKRLVNDLIVCVVDGGGGDSALFDWCVVFKEFGHLHRLELEVSRQMSTHGIQLQLPHSITDLRITRSLVESNDQFYSEFIQEVLRCLPDKLCYLSLPNGLTITTEVVLPGSVVDLEFESTFDNLCRLRVPPNRVFPSCRLKVRSPEALDWLQGQRWITSVLIARLWADKIDHTFNTNILPSRVCALEIHYQHDYRVELFERHSLPSNLESFTVFLYNRPIGPHVLPSTLKVLNLSGFNHELEMGILPNTLTSLNLSVFNKELKPMVLPNQLQTLSLDSFKNNGLHLSPNSLPPSLTCLNLPSYYGSFSSVGPLKKLSVLSLYSLGQCQSIIDNIFLSRRLEISFQDIDQGINLQLQTHIKHLYLHYIGLAELIVDSKEFILPPSLFKLTTYNIDLRNNDQIPEGCIHITKDNDK</sequence>
<evidence type="ECO:0008006" key="4">
    <source>
        <dbReference type="Google" id="ProtNLM"/>
    </source>
</evidence>
<dbReference type="PANTHER" id="PTHR32134:SF169">
    <property type="entry name" value="FNIP REPEAT-CONTAINING PROTEIN-RELATED"/>
    <property type="match status" value="1"/>
</dbReference>
<reference evidence="2" key="1">
    <citation type="submission" date="2020-01" db="EMBL/GenBank/DDBJ databases">
        <title>Development of genomics and gene disruption for Polysphondylium violaceum indicates a role for the polyketide synthase stlB in stalk morphogenesis.</title>
        <authorList>
            <person name="Narita B."/>
            <person name="Kawabe Y."/>
            <person name="Kin K."/>
            <person name="Saito T."/>
            <person name="Gibbs R."/>
            <person name="Kuspa A."/>
            <person name="Muzny D."/>
            <person name="Queller D."/>
            <person name="Richards S."/>
            <person name="Strassman J."/>
            <person name="Sucgang R."/>
            <person name="Worley K."/>
            <person name="Schaap P."/>
        </authorList>
    </citation>
    <scope>NUCLEOTIDE SEQUENCE</scope>
    <source>
        <strain evidence="2">QSvi11</strain>
    </source>
</reference>
<dbReference type="EMBL" id="AJWJ01000508">
    <property type="protein sequence ID" value="KAF2070325.1"/>
    <property type="molecule type" value="Genomic_DNA"/>
</dbReference>
<evidence type="ECO:0000313" key="3">
    <source>
        <dbReference type="Proteomes" id="UP000695562"/>
    </source>
</evidence>
<protein>
    <recommendedName>
        <fullName evidence="4">FNIP repeat-containing protein</fullName>
    </recommendedName>
</protein>
<name>A0A8J4PNH8_9MYCE</name>
<proteinExistence type="predicted"/>
<dbReference type="AlphaFoldDB" id="A0A8J4PNH8"/>
<gene>
    <name evidence="2" type="ORF">CYY_008362</name>
</gene>
<keyword evidence="3" id="KW-1185">Reference proteome</keyword>
<organism evidence="2 3">
    <name type="scientific">Polysphondylium violaceum</name>
    <dbReference type="NCBI Taxonomy" id="133409"/>
    <lineage>
        <taxon>Eukaryota</taxon>
        <taxon>Amoebozoa</taxon>
        <taxon>Evosea</taxon>
        <taxon>Eumycetozoa</taxon>
        <taxon>Dictyostelia</taxon>
        <taxon>Dictyosteliales</taxon>
        <taxon>Dictyosteliaceae</taxon>
        <taxon>Polysphondylium</taxon>
    </lineage>
</organism>
<evidence type="ECO:0000313" key="2">
    <source>
        <dbReference type="EMBL" id="KAF2070325.1"/>
    </source>
</evidence>
<dbReference type="Pfam" id="PF05725">
    <property type="entry name" value="FNIP"/>
    <property type="match status" value="1"/>
</dbReference>
<dbReference type="PANTHER" id="PTHR32134">
    <property type="entry name" value="FNIP REPEAT-CONTAINING PROTEIN"/>
    <property type="match status" value="1"/>
</dbReference>